<keyword evidence="4" id="KW-1185">Reference proteome</keyword>
<feature type="transmembrane region" description="Helical" evidence="2">
    <location>
        <begin position="98"/>
        <end position="125"/>
    </location>
</feature>
<feature type="compositionally biased region" description="Basic and acidic residues" evidence="1">
    <location>
        <begin position="156"/>
        <end position="169"/>
    </location>
</feature>
<feature type="compositionally biased region" description="Polar residues" evidence="1">
    <location>
        <begin position="171"/>
        <end position="183"/>
    </location>
</feature>
<evidence type="ECO:0000313" key="3">
    <source>
        <dbReference type="EMBL" id="PMD17292.1"/>
    </source>
</evidence>
<reference evidence="3 4" key="1">
    <citation type="submission" date="2016-05" db="EMBL/GenBank/DDBJ databases">
        <title>A degradative enzymes factory behind the ericoid mycorrhizal symbiosis.</title>
        <authorList>
            <consortium name="DOE Joint Genome Institute"/>
            <person name="Martino E."/>
            <person name="Morin E."/>
            <person name="Grelet G."/>
            <person name="Kuo A."/>
            <person name="Kohler A."/>
            <person name="Daghino S."/>
            <person name="Barry K."/>
            <person name="Choi C."/>
            <person name="Cichocki N."/>
            <person name="Clum A."/>
            <person name="Copeland A."/>
            <person name="Hainaut M."/>
            <person name="Haridas S."/>
            <person name="Labutti K."/>
            <person name="Lindquist E."/>
            <person name="Lipzen A."/>
            <person name="Khouja H.-R."/>
            <person name="Murat C."/>
            <person name="Ohm R."/>
            <person name="Olson A."/>
            <person name="Spatafora J."/>
            <person name="Veneault-Fourrey C."/>
            <person name="Henrissat B."/>
            <person name="Grigoriev I."/>
            <person name="Martin F."/>
            <person name="Perotto S."/>
        </authorList>
    </citation>
    <scope>NUCLEOTIDE SEQUENCE [LARGE SCALE GENOMIC DNA]</scope>
    <source>
        <strain evidence="3 4">UAMH 7357</strain>
    </source>
</reference>
<keyword evidence="2" id="KW-0812">Transmembrane</keyword>
<evidence type="ECO:0000256" key="1">
    <source>
        <dbReference type="SAM" id="MobiDB-lite"/>
    </source>
</evidence>
<dbReference type="Proteomes" id="UP000235672">
    <property type="component" value="Unassembled WGS sequence"/>
</dbReference>
<organism evidence="3 4">
    <name type="scientific">Hyaloscypha hepaticicola</name>
    <dbReference type="NCBI Taxonomy" id="2082293"/>
    <lineage>
        <taxon>Eukaryota</taxon>
        <taxon>Fungi</taxon>
        <taxon>Dikarya</taxon>
        <taxon>Ascomycota</taxon>
        <taxon>Pezizomycotina</taxon>
        <taxon>Leotiomycetes</taxon>
        <taxon>Helotiales</taxon>
        <taxon>Hyaloscyphaceae</taxon>
        <taxon>Hyaloscypha</taxon>
    </lineage>
</organism>
<feature type="compositionally biased region" description="Basic and acidic residues" evidence="1">
    <location>
        <begin position="196"/>
        <end position="206"/>
    </location>
</feature>
<accession>A0A2J6PTD9</accession>
<name>A0A2J6PTD9_9HELO</name>
<evidence type="ECO:0000313" key="4">
    <source>
        <dbReference type="Proteomes" id="UP000235672"/>
    </source>
</evidence>
<gene>
    <name evidence="3" type="ORF">NA56DRAFT_275692</name>
</gene>
<keyword evidence="2" id="KW-1133">Transmembrane helix</keyword>
<protein>
    <submittedName>
        <fullName evidence="3">Uncharacterized protein</fullName>
    </submittedName>
</protein>
<feature type="region of interest" description="Disordered" evidence="1">
    <location>
        <begin position="151"/>
        <end position="215"/>
    </location>
</feature>
<dbReference type="OrthoDB" id="341259at2759"/>
<evidence type="ECO:0000256" key="2">
    <source>
        <dbReference type="SAM" id="Phobius"/>
    </source>
</evidence>
<keyword evidence="2" id="KW-0472">Membrane</keyword>
<dbReference type="AlphaFoldDB" id="A0A2J6PTD9"/>
<feature type="transmembrane region" description="Helical" evidence="2">
    <location>
        <begin position="63"/>
        <end position="86"/>
    </location>
</feature>
<sequence length="215" mass="23815">MNSLFGVNSSKGANPYIHPAFKSFDRIGIEARRVRESLITLLDLKQRFATVEDARLTATQTTILIIFTIATVIFSPLLLAAAILALKIDGLPDSFKPGYVVKVCVSSLGATIVLITIFLVTYRIYTWYGDSAHKSVKTSKTYRIPAINLPKAFPGKRTDRKDAKPEEAPSGKTSQSTKKNQQVRFRLSRDGVSSNDLERGQHEEKVSQVATIARE</sequence>
<proteinExistence type="predicted"/>
<dbReference type="EMBL" id="KZ613500">
    <property type="protein sequence ID" value="PMD17292.1"/>
    <property type="molecule type" value="Genomic_DNA"/>
</dbReference>